<dbReference type="AlphaFoldDB" id="A0A645I336"/>
<dbReference type="SUPFAM" id="SSF53850">
    <property type="entry name" value="Periplasmic binding protein-like II"/>
    <property type="match status" value="1"/>
</dbReference>
<feature type="domain" description="Uncharacterised protein YhfZ C-terminal" evidence="1">
    <location>
        <begin position="2"/>
        <end position="144"/>
    </location>
</feature>
<name>A0A645I336_9ZZZZ</name>
<accession>A0A645I336</accession>
<gene>
    <name evidence="2" type="ORF">SDC9_193264</name>
</gene>
<comment type="caution">
    <text evidence="2">The sequence shown here is derived from an EMBL/GenBank/DDBJ whole genome shotgun (WGS) entry which is preliminary data.</text>
</comment>
<dbReference type="Gene3D" id="3.40.190.10">
    <property type="entry name" value="Periplasmic binding protein-like II"/>
    <property type="match status" value="1"/>
</dbReference>
<evidence type="ECO:0000259" key="1">
    <source>
        <dbReference type="Pfam" id="PF14503"/>
    </source>
</evidence>
<dbReference type="InterPro" id="IPR032791">
    <property type="entry name" value="YhfZ_C"/>
</dbReference>
<dbReference type="EMBL" id="VSSQ01105779">
    <property type="protein sequence ID" value="MPN45695.1"/>
    <property type="molecule type" value="Genomic_DNA"/>
</dbReference>
<organism evidence="2">
    <name type="scientific">bioreactor metagenome</name>
    <dbReference type="NCBI Taxonomy" id="1076179"/>
    <lineage>
        <taxon>unclassified sequences</taxon>
        <taxon>metagenomes</taxon>
        <taxon>ecological metagenomes</taxon>
    </lineage>
</organism>
<proteinExistence type="predicted"/>
<protein>
    <recommendedName>
        <fullName evidence="1">Uncharacterized protein YhfZ C-terminal domain-containing protein</fullName>
    </recommendedName>
</protein>
<reference evidence="2" key="1">
    <citation type="submission" date="2019-08" db="EMBL/GenBank/DDBJ databases">
        <authorList>
            <person name="Kucharzyk K."/>
            <person name="Murdoch R.W."/>
            <person name="Higgins S."/>
            <person name="Loffler F."/>
        </authorList>
    </citation>
    <scope>NUCLEOTIDE SEQUENCE</scope>
</reference>
<evidence type="ECO:0000313" key="2">
    <source>
        <dbReference type="EMBL" id="MPN45695.1"/>
    </source>
</evidence>
<sequence>MKSFGPHSYLSEHVGIFNNPKAKTIEDGMRVGIDVDSIDQKELTEEVCRGKKVDFIPVDYSQILSRVIEGDIDAAVWNKDEVTDKIVNINYVSVKTENVADTEAVIVVRRDKEEIISLLNEIIDIETVMNIQKLVLEGKITPSY</sequence>
<dbReference type="Pfam" id="PF14503">
    <property type="entry name" value="YhfZ_C"/>
    <property type="match status" value="1"/>
</dbReference>